<dbReference type="InterPro" id="IPR034733">
    <property type="entry name" value="AcCoA_carboxyl_beta"/>
</dbReference>
<dbReference type="PANTHER" id="PTHR43842">
    <property type="entry name" value="PROPIONYL-COA CARBOXYLASE BETA CHAIN"/>
    <property type="match status" value="1"/>
</dbReference>
<dbReference type="Pfam" id="PF01039">
    <property type="entry name" value="Carboxyl_trans"/>
    <property type="match status" value="1"/>
</dbReference>
<name>X1VX57_9ZZZZ</name>
<dbReference type="SUPFAM" id="SSF52096">
    <property type="entry name" value="ClpP/crotonase"/>
    <property type="match status" value="1"/>
</dbReference>
<dbReference type="PANTHER" id="PTHR43842:SF2">
    <property type="entry name" value="PROPIONYL-COA CARBOXYLASE BETA CHAIN, MITOCHONDRIAL"/>
    <property type="match status" value="1"/>
</dbReference>
<proteinExistence type="predicted"/>
<comment type="caution">
    <text evidence="2">The sequence shown here is derived from an EMBL/GenBank/DDBJ whole genome shotgun (WGS) entry which is preliminary data.</text>
</comment>
<reference evidence="2" key="1">
    <citation type="journal article" date="2014" name="Front. Microbiol.">
        <title>High frequency of phylogenetically diverse reductive dehalogenase-homologous genes in deep subseafloor sedimentary metagenomes.</title>
        <authorList>
            <person name="Kawai M."/>
            <person name="Futagami T."/>
            <person name="Toyoda A."/>
            <person name="Takaki Y."/>
            <person name="Nishi S."/>
            <person name="Hori S."/>
            <person name="Arai W."/>
            <person name="Tsubouchi T."/>
            <person name="Morono Y."/>
            <person name="Uchiyama I."/>
            <person name="Ito T."/>
            <person name="Fujiyama A."/>
            <person name="Inagaki F."/>
            <person name="Takami H."/>
        </authorList>
    </citation>
    <scope>NUCLEOTIDE SEQUENCE</scope>
    <source>
        <strain evidence="2">Expedition CK06-06</strain>
    </source>
</reference>
<evidence type="ECO:0000259" key="1">
    <source>
        <dbReference type="Pfam" id="PF01039"/>
    </source>
</evidence>
<sequence>AENPEELLQQKIKEYREEFANPYKAAANLHVDDVIDPAETRPRLIEALEMTINKVESRLQKKHGIMPT</sequence>
<dbReference type="InterPro" id="IPR051047">
    <property type="entry name" value="AccD/PCCB"/>
</dbReference>
<dbReference type="AlphaFoldDB" id="X1VX57"/>
<dbReference type="Gene3D" id="3.90.226.10">
    <property type="entry name" value="2-enoyl-CoA Hydratase, Chain A, domain 1"/>
    <property type="match status" value="1"/>
</dbReference>
<dbReference type="GO" id="GO:0004658">
    <property type="term" value="F:propionyl-CoA carboxylase activity"/>
    <property type="evidence" value="ECO:0007669"/>
    <property type="project" value="TreeGrafter"/>
</dbReference>
<dbReference type="EMBL" id="BARW01039893">
    <property type="protein sequence ID" value="GAJ23416.1"/>
    <property type="molecule type" value="Genomic_DNA"/>
</dbReference>
<accession>X1VX57</accession>
<organism evidence="2">
    <name type="scientific">marine sediment metagenome</name>
    <dbReference type="NCBI Taxonomy" id="412755"/>
    <lineage>
        <taxon>unclassified sequences</taxon>
        <taxon>metagenomes</taxon>
        <taxon>ecological metagenomes</taxon>
    </lineage>
</organism>
<dbReference type="InterPro" id="IPR029045">
    <property type="entry name" value="ClpP/crotonase-like_dom_sf"/>
</dbReference>
<feature type="domain" description="Acetyl-coenzyme A carboxylase carboxyl transferase subunit beta" evidence="1">
    <location>
        <begin position="3"/>
        <end position="65"/>
    </location>
</feature>
<feature type="non-terminal residue" evidence="2">
    <location>
        <position position="1"/>
    </location>
</feature>
<gene>
    <name evidence="2" type="ORF">S12H4_60561</name>
</gene>
<evidence type="ECO:0000313" key="2">
    <source>
        <dbReference type="EMBL" id="GAJ23416.1"/>
    </source>
</evidence>
<protein>
    <recommendedName>
        <fullName evidence="1">Acetyl-coenzyme A carboxylase carboxyl transferase subunit beta domain-containing protein</fullName>
    </recommendedName>
</protein>